<evidence type="ECO:0000256" key="1">
    <source>
        <dbReference type="SAM" id="SignalP"/>
    </source>
</evidence>
<keyword evidence="1" id="KW-0732">Signal</keyword>
<feature type="signal peptide" evidence="1">
    <location>
        <begin position="1"/>
        <end position="35"/>
    </location>
</feature>
<accession>A0ABY4W6F5</accession>
<feature type="chain" id="PRO_5046014706" evidence="1">
    <location>
        <begin position="36"/>
        <end position="486"/>
    </location>
</feature>
<dbReference type="InterPro" id="IPR017467">
    <property type="entry name" value="CHP03016_PEP-CTERM"/>
</dbReference>
<dbReference type="Proteomes" id="UP001056291">
    <property type="component" value="Chromosome"/>
</dbReference>
<dbReference type="EMBL" id="CP098747">
    <property type="protein sequence ID" value="USG61300.1"/>
    <property type="molecule type" value="Genomic_DNA"/>
</dbReference>
<organism evidence="2 3">
    <name type="scientific">Sneathiella marina</name>
    <dbReference type="NCBI Taxonomy" id="2950108"/>
    <lineage>
        <taxon>Bacteria</taxon>
        <taxon>Pseudomonadati</taxon>
        <taxon>Pseudomonadota</taxon>
        <taxon>Alphaproteobacteria</taxon>
        <taxon>Sneathiellales</taxon>
        <taxon>Sneathiellaceae</taxon>
        <taxon>Sneathiella</taxon>
    </lineage>
</organism>
<dbReference type="RefSeq" id="WP_251934287.1">
    <property type="nucleotide sequence ID" value="NZ_CP098747.1"/>
</dbReference>
<protein>
    <submittedName>
        <fullName evidence="2">TIGR03016 family PEP-CTERM system-associated outer membrane protein</fullName>
    </submittedName>
</protein>
<evidence type="ECO:0000313" key="3">
    <source>
        <dbReference type="Proteomes" id="UP001056291"/>
    </source>
</evidence>
<gene>
    <name evidence="2" type="ORF">NBZ79_19260</name>
</gene>
<dbReference type="NCBIfam" id="TIGR03016">
    <property type="entry name" value="pepcterm_hypo_1"/>
    <property type="match status" value="1"/>
</dbReference>
<evidence type="ECO:0000313" key="2">
    <source>
        <dbReference type="EMBL" id="USG61300.1"/>
    </source>
</evidence>
<proteinExistence type="predicted"/>
<sequence length="486" mass="52547">MSSRPSVFGLRSLKASVFSFGLLGSAVVSTSTAVAADWIFTPFVGIREAYTDNVLSTATNTESDFITTLNAGFTLDGIGNRLNILTSYDGAYDIYANTSDLNGFRHNLLGSANAELVQDHFFIDGQIAYTPEDLSTTGASSAIDRTLSNSQTQVLNYSISPYYLQRFGGTAVGIARYRFSQLRFDETDVGGAVDNPGNETTNEVNLILESGRNFSRTSWSLEAFGVDTVVEDGDDLKRGTFVASGQYSINRNVALLGITGYDEFDGENIDNDDISGAFIGAGVRLTPGPRTDLSLGYGYRYGGGIWNMDFSYIVSSAAILTASYVVDVGTGGQAYTNRDVLDEDGELVNTNFSNSDFVGTTTKYETFDVGIRGTRGLNGYSAGATYEKRDFLTANTNDETVSFFGFYSRELSPKLGLSVDGSWSKIIEPETPGEAETTIRAGAALNYRFGDNFTGSLAYNYYDRNADIAADNIKENVISVSLNKSF</sequence>
<name>A0ABY4W6F5_9PROT</name>
<reference evidence="2" key="1">
    <citation type="submission" date="2022-06" db="EMBL/GenBank/DDBJ databases">
        <title>Sneathiella actinostolidae sp. nov., isolated from a sea anemonein the Western Pacific Ocean.</title>
        <authorList>
            <person name="Wei M.J."/>
        </authorList>
    </citation>
    <scope>NUCLEOTIDE SEQUENCE</scope>
    <source>
        <strain evidence="2">PHK-P5</strain>
    </source>
</reference>
<keyword evidence="3" id="KW-1185">Reference proteome</keyword>